<dbReference type="AlphaFoldDB" id="A0A926E6F9"/>
<keyword evidence="2" id="KW-1185">Reference proteome</keyword>
<dbReference type="Proteomes" id="UP000610862">
    <property type="component" value="Unassembled WGS sequence"/>
</dbReference>
<dbReference type="Gene3D" id="3.40.50.300">
    <property type="entry name" value="P-loop containing nucleotide triphosphate hydrolases"/>
    <property type="match status" value="1"/>
</dbReference>
<evidence type="ECO:0000313" key="2">
    <source>
        <dbReference type="Proteomes" id="UP000610862"/>
    </source>
</evidence>
<reference evidence="1" key="1">
    <citation type="submission" date="2020-08" db="EMBL/GenBank/DDBJ databases">
        <title>Genome public.</title>
        <authorList>
            <person name="Liu C."/>
            <person name="Sun Q."/>
        </authorList>
    </citation>
    <scope>NUCLEOTIDE SEQUENCE</scope>
    <source>
        <strain evidence="1">NSJ-24</strain>
    </source>
</reference>
<proteinExistence type="predicted"/>
<comment type="caution">
    <text evidence="1">The sequence shown here is derived from an EMBL/GenBank/DDBJ whole genome shotgun (WGS) entry which is preliminary data.</text>
</comment>
<dbReference type="Pfam" id="PF13479">
    <property type="entry name" value="AAA_24"/>
    <property type="match status" value="1"/>
</dbReference>
<protein>
    <submittedName>
        <fullName evidence="1">AAA family ATPase</fullName>
    </submittedName>
</protein>
<organism evidence="1 2">
    <name type="scientific">Lentihominibacter hominis</name>
    <dbReference type="NCBI Taxonomy" id="2763645"/>
    <lineage>
        <taxon>Bacteria</taxon>
        <taxon>Bacillati</taxon>
        <taxon>Bacillota</taxon>
        <taxon>Clostridia</taxon>
        <taxon>Peptostreptococcales</taxon>
        <taxon>Anaerovoracaceae</taxon>
        <taxon>Lentihominibacter</taxon>
    </lineage>
</organism>
<evidence type="ECO:0000313" key="1">
    <source>
        <dbReference type="EMBL" id="MBC8568222.1"/>
    </source>
</evidence>
<dbReference type="InterPro" id="IPR027417">
    <property type="entry name" value="P-loop_NTPase"/>
</dbReference>
<dbReference type="EMBL" id="JACRTA010000002">
    <property type="protein sequence ID" value="MBC8568222.1"/>
    <property type="molecule type" value="Genomic_DNA"/>
</dbReference>
<dbReference type="RefSeq" id="WP_187525179.1">
    <property type="nucleotide sequence ID" value="NZ_JACRTA010000002.1"/>
</dbReference>
<sequence length="228" mass="25862">MAKVICIMGESGAGKTTSLRTLNPKETLYIDCDGKGLSWKGWKKQYSVDNKNYLRVDDKDVVLRTIMRVNGENILGDREDMEVQNPLTHFKYVVIDTLNSIMVSDEMKRAKQKGYDKWQDLAASVYLLIKCANSMRDDLTVIFCAHTETIKDDDGYMFTHIKTNGKKLNKIGLETILPVVLLAVRNSDGKYVFETQSNNSTAKTPLGAFEDFEIDNDIQIVLKALEEF</sequence>
<accession>A0A926E6F9</accession>
<name>A0A926E6F9_9FIRM</name>
<dbReference type="SUPFAM" id="SSF52540">
    <property type="entry name" value="P-loop containing nucleoside triphosphate hydrolases"/>
    <property type="match status" value="1"/>
</dbReference>
<gene>
    <name evidence="1" type="ORF">H8692_05515</name>
</gene>